<dbReference type="InterPro" id="IPR050904">
    <property type="entry name" value="Adhesion/Biosynth-related"/>
</dbReference>
<dbReference type="SUPFAM" id="SSF82153">
    <property type="entry name" value="FAS1 domain"/>
    <property type="match status" value="2"/>
</dbReference>
<dbReference type="Pfam" id="PF02469">
    <property type="entry name" value="Fasciclin"/>
    <property type="match status" value="2"/>
</dbReference>
<comment type="caution">
    <text evidence="2">The sequence shown here is derived from an EMBL/GenBank/DDBJ whole genome shotgun (WGS) entry which is preliminary data.</text>
</comment>
<dbReference type="EMBL" id="LSBJ02000004">
    <property type="protein sequence ID" value="OAQ65948.1"/>
    <property type="molecule type" value="Genomic_DNA"/>
</dbReference>
<protein>
    <submittedName>
        <fullName evidence="2">FAS1 domain-containing protein</fullName>
    </submittedName>
</protein>
<keyword evidence="3" id="KW-1185">Reference proteome</keyword>
<evidence type="ECO:0000313" key="2">
    <source>
        <dbReference type="EMBL" id="OAQ65948.1"/>
    </source>
</evidence>
<dbReference type="SMART" id="SM00554">
    <property type="entry name" value="FAS1"/>
    <property type="match status" value="2"/>
</dbReference>
<dbReference type="PANTHER" id="PTHR10900">
    <property type="entry name" value="PERIOSTIN-RELATED"/>
    <property type="match status" value="1"/>
</dbReference>
<name>A0A179FKS6_METCM</name>
<organism evidence="2 3">
    <name type="scientific">Pochonia chlamydosporia 170</name>
    <dbReference type="NCBI Taxonomy" id="1380566"/>
    <lineage>
        <taxon>Eukaryota</taxon>
        <taxon>Fungi</taxon>
        <taxon>Dikarya</taxon>
        <taxon>Ascomycota</taxon>
        <taxon>Pezizomycotina</taxon>
        <taxon>Sordariomycetes</taxon>
        <taxon>Hypocreomycetidae</taxon>
        <taxon>Hypocreales</taxon>
        <taxon>Clavicipitaceae</taxon>
        <taxon>Pochonia</taxon>
    </lineage>
</organism>
<dbReference type="Gene3D" id="2.30.180.10">
    <property type="entry name" value="FAS1 domain"/>
    <property type="match status" value="2"/>
</dbReference>
<accession>A0A179FKS6</accession>
<reference evidence="2 3" key="1">
    <citation type="journal article" date="2016" name="PLoS Pathog.">
        <title>Biosynthesis of antibiotic leucinostatins in bio-control fungus Purpureocillium lilacinum and their inhibition on phytophthora revealed by genome mining.</title>
        <authorList>
            <person name="Wang G."/>
            <person name="Liu Z."/>
            <person name="Lin R."/>
            <person name="Li E."/>
            <person name="Mao Z."/>
            <person name="Ling J."/>
            <person name="Yang Y."/>
            <person name="Yin W.B."/>
            <person name="Xie B."/>
        </authorList>
    </citation>
    <scope>NUCLEOTIDE SEQUENCE [LARGE SCALE GENOMIC DNA]</scope>
    <source>
        <strain evidence="2">170</strain>
    </source>
</reference>
<dbReference type="Proteomes" id="UP000078397">
    <property type="component" value="Unassembled WGS sequence"/>
</dbReference>
<dbReference type="PROSITE" id="PS50213">
    <property type="entry name" value="FAS1"/>
    <property type="match status" value="2"/>
</dbReference>
<dbReference type="OrthoDB" id="7700931at2759"/>
<gene>
    <name evidence="2" type="ORF">VFPPC_14265</name>
</gene>
<evidence type="ECO:0000259" key="1">
    <source>
        <dbReference type="PROSITE" id="PS50213"/>
    </source>
</evidence>
<proteinExistence type="predicted"/>
<feature type="domain" description="FAS1" evidence="1">
    <location>
        <begin position="40"/>
        <end position="171"/>
    </location>
</feature>
<dbReference type="AlphaFoldDB" id="A0A179FKS6"/>
<dbReference type="KEGG" id="pchm:VFPPC_14265"/>
<dbReference type="GeneID" id="28856028"/>
<dbReference type="STRING" id="1380566.A0A179FKS6"/>
<sequence>MAPSATQYVALPRDPDELENLFNHRLSQLPKIPIDLSQQNLTIFEILAAEPRATNFLRHLASHQHLADTLKSTTDGEYTAFVAVDDGWTGEDHGRSATETMFSLHITPHYYDTDSLPSWTNVPTILRTASSHRAVLNITFDSSALRVNGSRIIKANIRAKNGMVHLIEKPCLALPDLRSVLKSGADLSYMAQVIALAGDIISKEEAQTILAPSDDAFRTLGEDVLTFLFHSDEGPPYLNALLKLHILPKVTVLSNLIFPKNDTGHRIASSDVLKPIKGTVQSAFDTLLKAKDGKYIPMDLTFYRYSGLVAMKVGEAATVVVPDASASNGSLHVIDTVLLPQRISSETGVKALSVDELKAVLCDYV</sequence>
<dbReference type="PANTHER" id="PTHR10900:SF77">
    <property type="entry name" value="FI19380P1"/>
    <property type="match status" value="1"/>
</dbReference>
<dbReference type="RefSeq" id="XP_018143035.1">
    <property type="nucleotide sequence ID" value="XM_018292034.1"/>
</dbReference>
<feature type="domain" description="FAS1" evidence="1">
    <location>
        <begin position="174"/>
        <end position="338"/>
    </location>
</feature>
<evidence type="ECO:0000313" key="3">
    <source>
        <dbReference type="Proteomes" id="UP000078397"/>
    </source>
</evidence>
<dbReference type="InterPro" id="IPR000782">
    <property type="entry name" value="FAS1_domain"/>
</dbReference>
<dbReference type="InterPro" id="IPR036378">
    <property type="entry name" value="FAS1_dom_sf"/>
</dbReference>